<dbReference type="AlphaFoldDB" id="A0AAN8N8W9"/>
<evidence type="ECO:0000256" key="1">
    <source>
        <dbReference type="SAM" id="MobiDB-lite"/>
    </source>
</evidence>
<comment type="caution">
    <text evidence="3">The sequence shown here is derived from an EMBL/GenBank/DDBJ whole genome shotgun (WGS) entry which is preliminary data.</text>
</comment>
<feature type="region of interest" description="Disordered" evidence="1">
    <location>
        <begin position="1"/>
        <end position="24"/>
    </location>
</feature>
<protein>
    <recommendedName>
        <fullName evidence="2">F-box domain-containing protein</fullName>
    </recommendedName>
</protein>
<accession>A0AAN8N8W9</accession>
<name>A0AAN8N8W9_9PEZI</name>
<evidence type="ECO:0000313" key="4">
    <source>
        <dbReference type="Proteomes" id="UP001307849"/>
    </source>
</evidence>
<feature type="domain" description="F-box" evidence="2">
    <location>
        <begin position="75"/>
        <end position="123"/>
    </location>
</feature>
<dbReference type="InterPro" id="IPR001810">
    <property type="entry name" value="F-box_dom"/>
</dbReference>
<gene>
    <name evidence="3" type="ORF">TWF506_002674</name>
</gene>
<reference evidence="3 4" key="1">
    <citation type="submission" date="2019-10" db="EMBL/GenBank/DDBJ databases">
        <authorList>
            <person name="Palmer J.M."/>
        </authorList>
    </citation>
    <scope>NUCLEOTIDE SEQUENCE [LARGE SCALE GENOMIC DNA]</scope>
    <source>
        <strain evidence="3 4">TWF506</strain>
    </source>
</reference>
<organism evidence="3 4">
    <name type="scientific">Arthrobotrys conoides</name>
    <dbReference type="NCBI Taxonomy" id="74498"/>
    <lineage>
        <taxon>Eukaryota</taxon>
        <taxon>Fungi</taxon>
        <taxon>Dikarya</taxon>
        <taxon>Ascomycota</taxon>
        <taxon>Pezizomycotina</taxon>
        <taxon>Orbiliomycetes</taxon>
        <taxon>Orbiliales</taxon>
        <taxon>Orbiliaceae</taxon>
        <taxon>Arthrobotrys</taxon>
    </lineage>
</organism>
<dbReference type="PROSITE" id="PS50181">
    <property type="entry name" value="FBOX"/>
    <property type="match status" value="1"/>
</dbReference>
<evidence type="ECO:0000313" key="3">
    <source>
        <dbReference type="EMBL" id="KAK6504479.1"/>
    </source>
</evidence>
<evidence type="ECO:0000259" key="2">
    <source>
        <dbReference type="PROSITE" id="PS50181"/>
    </source>
</evidence>
<sequence length="398" mass="45497">MRYSWNAITERAKGSTQPPGPTITPAVQSTRPLALRLSTSSSALKTSSPKRPPISPLVTLRSHSRDQVIQAKPTSIPAEKFPRRVRRRILGFLDLYDLQKLLSISRHFHSAYIQSPAAVTERVGRNSFKYDPNFGKYFPIEYPGCLLESYNEKYLPFPPWEKYLRHLRLLLDIERDLFKISRWIHWGSSSTSESHEKIENFKVKNQETSSCPLRKGANYQCGRTYCVLIDFAQRGLYGPTLATFALPNPWGGKNILTSSPLHSLTKKASTSSLGFYSLALGLSNPSKPKLSPNFRSTAGSIEILLVNRLWSTHTRPIPPPCCWKDRHAGMTVRQRPKRFVQIAPFWLMLELFECQGMIRCLQCDPKAGKWWNAAYLFYWDLATYWAVNAPGSVDYYMK</sequence>
<keyword evidence="4" id="KW-1185">Reference proteome</keyword>
<proteinExistence type="predicted"/>
<dbReference type="EMBL" id="JAVHJM010000010">
    <property type="protein sequence ID" value="KAK6504479.1"/>
    <property type="molecule type" value="Genomic_DNA"/>
</dbReference>
<dbReference type="Proteomes" id="UP001307849">
    <property type="component" value="Unassembled WGS sequence"/>
</dbReference>